<keyword evidence="3" id="KW-1185">Reference proteome</keyword>
<dbReference type="GO" id="GO:0016787">
    <property type="term" value="F:hydrolase activity"/>
    <property type="evidence" value="ECO:0007669"/>
    <property type="project" value="UniProtKB-KW"/>
</dbReference>
<reference evidence="2 3" key="1">
    <citation type="journal article" date="2011" name="J. Bacteriol.">
        <title>Genome sequence of the verrucomicrobium Opitutus terrae PB90-1, an abundant inhabitant of rice paddy soil ecosystems.</title>
        <authorList>
            <person name="van Passel M.W."/>
            <person name="Kant R."/>
            <person name="Palva A."/>
            <person name="Copeland A."/>
            <person name="Lucas S."/>
            <person name="Lapidus A."/>
            <person name="Glavina del Rio T."/>
            <person name="Pitluck S."/>
            <person name="Goltsman E."/>
            <person name="Clum A."/>
            <person name="Sun H."/>
            <person name="Schmutz J."/>
            <person name="Larimer F.W."/>
            <person name="Land M.L."/>
            <person name="Hauser L."/>
            <person name="Kyrpides N."/>
            <person name="Mikhailova N."/>
            <person name="Richardson P.P."/>
            <person name="Janssen P.H."/>
            <person name="de Vos W.M."/>
            <person name="Smidt H."/>
        </authorList>
    </citation>
    <scope>NUCLEOTIDE SEQUENCE [LARGE SCALE GENOMIC DNA]</scope>
    <source>
        <strain evidence="3">DSM 11246 / JCM 15787 / PB90-1</strain>
    </source>
</reference>
<dbReference type="STRING" id="452637.Oter_1418"/>
<dbReference type="eggNOG" id="COG1011">
    <property type="taxonomic scope" value="Bacteria"/>
</dbReference>
<dbReference type="InterPro" id="IPR036412">
    <property type="entry name" value="HAD-like_sf"/>
</dbReference>
<evidence type="ECO:0000256" key="1">
    <source>
        <dbReference type="ARBA" id="ARBA00022801"/>
    </source>
</evidence>
<dbReference type="Gene3D" id="3.40.50.1000">
    <property type="entry name" value="HAD superfamily/HAD-like"/>
    <property type="match status" value="1"/>
</dbReference>
<sequence length="234" mass="25989">MQHLRAIGFDADDTLWHNETIFERVHERYRALLAHYHDAATVDRTLFATEMRNLELYGYGIKGFMLSTVETAIELTDGKISAQEIRTIIGLGREMLNHPVELLEGVSEVLATLAPTHELLLITKGDLRDQERKLAKSGIASHFRGIEIVSEKNEPTYTTILQRRGIPPTEFLMVGNSLKSDILPVLALGGSAVHVPYALTWAHERATAVPEAPGRFFQISTLGELPSLLAAPAR</sequence>
<dbReference type="OrthoDB" id="6101375at2"/>
<organism evidence="2 3">
    <name type="scientific">Opitutus terrae (strain DSM 11246 / JCM 15787 / PB90-1)</name>
    <dbReference type="NCBI Taxonomy" id="452637"/>
    <lineage>
        <taxon>Bacteria</taxon>
        <taxon>Pseudomonadati</taxon>
        <taxon>Verrucomicrobiota</taxon>
        <taxon>Opitutia</taxon>
        <taxon>Opitutales</taxon>
        <taxon>Opitutaceae</taxon>
        <taxon>Opitutus</taxon>
    </lineage>
</organism>
<gene>
    <name evidence="2" type="ordered locus">Oter_1418</name>
</gene>
<dbReference type="EMBL" id="CP001032">
    <property type="protein sequence ID" value="ACB74703.1"/>
    <property type="molecule type" value="Genomic_DNA"/>
</dbReference>
<evidence type="ECO:0000313" key="2">
    <source>
        <dbReference type="EMBL" id="ACB74703.1"/>
    </source>
</evidence>
<dbReference type="PANTHER" id="PTHR43316:SF8">
    <property type="entry name" value="HAD FAMILY HYDROLASE"/>
    <property type="match status" value="1"/>
</dbReference>
<dbReference type="SUPFAM" id="SSF56784">
    <property type="entry name" value="HAD-like"/>
    <property type="match status" value="1"/>
</dbReference>
<dbReference type="RefSeq" id="WP_012374241.1">
    <property type="nucleotide sequence ID" value="NC_010571.1"/>
</dbReference>
<dbReference type="InterPro" id="IPR023214">
    <property type="entry name" value="HAD_sf"/>
</dbReference>
<dbReference type="SFLD" id="SFLDG01129">
    <property type="entry name" value="C1.5:_HAD__Beta-PGM__Phosphata"/>
    <property type="match status" value="1"/>
</dbReference>
<dbReference type="Proteomes" id="UP000007013">
    <property type="component" value="Chromosome"/>
</dbReference>
<protein>
    <submittedName>
        <fullName evidence="2">Haloacid dehalogenase domain protein hydrolase</fullName>
    </submittedName>
</protein>
<name>B1ZS27_OPITP</name>
<dbReference type="InterPro" id="IPR023198">
    <property type="entry name" value="PGP-like_dom2"/>
</dbReference>
<evidence type="ECO:0000313" key="3">
    <source>
        <dbReference type="Proteomes" id="UP000007013"/>
    </source>
</evidence>
<dbReference type="AlphaFoldDB" id="B1ZS27"/>
<dbReference type="Pfam" id="PF00702">
    <property type="entry name" value="Hydrolase"/>
    <property type="match status" value="1"/>
</dbReference>
<dbReference type="HOGENOM" id="CLU_074041_0_0_0"/>
<dbReference type="Gene3D" id="1.10.150.240">
    <property type="entry name" value="Putative phosphatase, domain 2"/>
    <property type="match status" value="1"/>
</dbReference>
<dbReference type="PANTHER" id="PTHR43316">
    <property type="entry name" value="HYDROLASE, HALOACID DELAHOGENASE-RELATED"/>
    <property type="match status" value="1"/>
</dbReference>
<dbReference type="SFLD" id="SFLDS00003">
    <property type="entry name" value="Haloacid_Dehalogenase"/>
    <property type="match status" value="1"/>
</dbReference>
<accession>B1ZS27</accession>
<keyword evidence="1 2" id="KW-0378">Hydrolase</keyword>
<proteinExistence type="predicted"/>
<dbReference type="KEGG" id="ote:Oter_1418"/>
<dbReference type="InterPro" id="IPR051540">
    <property type="entry name" value="S-2-haloacid_dehalogenase"/>
</dbReference>